<gene>
    <name evidence="6" type="ORF">ASPCAL13265</name>
</gene>
<dbReference type="InterPro" id="IPR001138">
    <property type="entry name" value="Zn2Cys6_DnaBD"/>
</dbReference>
<dbReference type="PANTHER" id="PTHR38791">
    <property type="entry name" value="ZN(II)2CYS6 TRANSCRIPTION FACTOR (EUROFUNG)-RELATED-RELATED"/>
    <property type="match status" value="1"/>
</dbReference>
<dbReference type="Gene3D" id="4.10.240.10">
    <property type="entry name" value="Zn(2)-C6 fungal-type DNA-binding domain"/>
    <property type="match status" value="1"/>
</dbReference>
<dbReference type="InterPro" id="IPR053175">
    <property type="entry name" value="DHMBA_Reg_Transcription_Factor"/>
</dbReference>
<dbReference type="PROSITE" id="PS50048">
    <property type="entry name" value="ZN2_CY6_FUNGAL_2"/>
    <property type="match status" value="1"/>
</dbReference>
<dbReference type="GO" id="GO:0003677">
    <property type="term" value="F:DNA binding"/>
    <property type="evidence" value="ECO:0007669"/>
    <property type="project" value="UniProtKB-KW"/>
</dbReference>
<evidence type="ECO:0000313" key="6">
    <source>
        <dbReference type="EMBL" id="CEL10140.1"/>
    </source>
</evidence>
<dbReference type="SUPFAM" id="SSF57701">
    <property type="entry name" value="Zn2/Cys6 DNA-binding domain"/>
    <property type="match status" value="1"/>
</dbReference>
<evidence type="ECO:0000256" key="4">
    <source>
        <dbReference type="ARBA" id="ARBA00023242"/>
    </source>
</evidence>
<dbReference type="EMBL" id="CDMC01000017">
    <property type="protein sequence ID" value="CEL10140.1"/>
    <property type="molecule type" value="Genomic_DNA"/>
</dbReference>
<evidence type="ECO:0000256" key="2">
    <source>
        <dbReference type="ARBA" id="ARBA00023125"/>
    </source>
</evidence>
<evidence type="ECO:0000256" key="3">
    <source>
        <dbReference type="ARBA" id="ARBA00023163"/>
    </source>
</evidence>
<protein>
    <recommendedName>
        <fullName evidence="5">Zn(2)-C6 fungal-type domain-containing protein</fullName>
    </recommendedName>
</protein>
<evidence type="ECO:0000259" key="5">
    <source>
        <dbReference type="PROSITE" id="PS50048"/>
    </source>
</evidence>
<evidence type="ECO:0000256" key="1">
    <source>
        <dbReference type="ARBA" id="ARBA00023015"/>
    </source>
</evidence>
<dbReference type="GO" id="GO:0008270">
    <property type="term" value="F:zinc ion binding"/>
    <property type="evidence" value="ECO:0007669"/>
    <property type="project" value="InterPro"/>
</dbReference>
<dbReference type="Pfam" id="PF11951">
    <property type="entry name" value="Fungal_trans_2"/>
    <property type="match status" value="1"/>
</dbReference>
<reference evidence="7" key="1">
    <citation type="journal article" date="2016" name="Genome Announc.">
        <title>Draft genome sequences of fungus Aspergillus calidoustus.</title>
        <authorList>
            <person name="Horn F."/>
            <person name="Linde J."/>
            <person name="Mattern D.J."/>
            <person name="Walther G."/>
            <person name="Guthke R."/>
            <person name="Scherlach K."/>
            <person name="Martin K."/>
            <person name="Brakhage A.A."/>
            <person name="Petzke L."/>
            <person name="Valiante V."/>
        </authorList>
    </citation>
    <scope>NUCLEOTIDE SEQUENCE [LARGE SCALE GENOMIC DNA]</scope>
    <source>
        <strain evidence="7">SF006504</strain>
    </source>
</reference>
<dbReference type="Proteomes" id="UP000054771">
    <property type="component" value="Unassembled WGS sequence"/>
</dbReference>
<dbReference type="OMA" id="TKATIGH"/>
<name>A0A0U5CHC9_ASPCI</name>
<proteinExistence type="predicted"/>
<accession>A0A0U5CHC9</accession>
<keyword evidence="4" id="KW-0539">Nucleus</keyword>
<sequence length="464" mass="51695">MSSRSRKSPACENCRRRRIKCNQLRPQCSQCARAGLSCSGYREPIDLLFQDQTATVARKFRKDPNLAVVESETDCFCVLSSPSSNYSSSLTLINPTTYVEEIASKYFFTNFNITRNKPVALPEPWLASSPCGLDSVTSVGLAAMAIIRQDPHMMALARRRYSAALRHLALAVQDPLEVTKGPTTTTSFNMSMFEMIISDGPDTAYEWLKHIRGTTALMRVVKFPFANAIFAVKGCLQVCFTIAVASLISETPVPPYVIDVPRKFSYPGIYAEIPPIIELFSLLSRLVNLYILAKQIGNNSPRDLSSALTDIDEDLVSWTTRLPPVWTGGPNTGSKVLNGPESTNWLPRLWGYYRLCRVITHQVILDNAHRTPGKEELSREIVSRMSHEIYASIPSMLRKPALGPCTGVCLGLTSDVFFLITILQALLKVTDKQTVLDEWAVSASETIGKEEFGPVRWFVEKHLC</sequence>
<keyword evidence="1" id="KW-0805">Transcription regulation</keyword>
<dbReference type="CDD" id="cd00067">
    <property type="entry name" value="GAL4"/>
    <property type="match status" value="1"/>
</dbReference>
<dbReference type="GO" id="GO:0000981">
    <property type="term" value="F:DNA-binding transcription factor activity, RNA polymerase II-specific"/>
    <property type="evidence" value="ECO:0007669"/>
    <property type="project" value="InterPro"/>
</dbReference>
<keyword evidence="3" id="KW-0804">Transcription</keyword>
<organism evidence="6 7">
    <name type="scientific">Aspergillus calidoustus</name>
    <dbReference type="NCBI Taxonomy" id="454130"/>
    <lineage>
        <taxon>Eukaryota</taxon>
        <taxon>Fungi</taxon>
        <taxon>Dikarya</taxon>
        <taxon>Ascomycota</taxon>
        <taxon>Pezizomycotina</taxon>
        <taxon>Eurotiomycetes</taxon>
        <taxon>Eurotiomycetidae</taxon>
        <taxon>Eurotiales</taxon>
        <taxon>Aspergillaceae</taxon>
        <taxon>Aspergillus</taxon>
        <taxon>Aspergillus subgen. Nidulantes</taxon>
    </lineage>
</organism>
<feature type="domain" description="Zn(2)-C6 fungal-type" evidence="5">
    <location>
        <begin position="10"/>
        <end position="39"/>
    </location>
</feature>
<dbReference type="Pfam" id="PF00172">
    <property type="entry name" value="Zn_clus"/>
    <property type="match status" value="1"/>
</dbReference>
<dbReference type="STRING" id="454130.A0A0U5CHC9"/>
<dbReference type="InterPro" id="IPR036864">
    <property type="entry name" value="Zn2-C6_fun-type_DNA-bd_sf"/>
</dbReference>
<evidence type="ECO:0000313" key="7">
    <source>
        <dbReference type="Proteomes" id="UP000054771"/>
    </source>
</evidence>
<dbReference type="AlphaFoldDB" id="A0A0U5CHC9"/>
<dbReference type="PROSITE" id="PS00463">
    <property type="entry name" value="ZN2_CY6_FUNGAL_1"/>
    <property type="match status" value="1"/>
</dbReference>
<keyword evidence="7" id="KW-1185">Reference proteome</keyword>
<keyword evidence="2" id="KW-0238">DNA-binding</keyword>
<dbReference type="InterPro" id="IPR021858">
    <property type="entry name" value="Fun_TF"/>
</dbReference>
<dbReference type="SMART" id="SM00066">
    <property type="entry name" value="GAL4"/>
    <property type="match status" value="1"/>
</dbReference>
<dbReference type="OrthoDB" id="5429770at2759"/>